<dbReference type="RefSeq" id="WP_164351782.1">
    <property type="nucleotide sequence ID" value="NZ_JAABNT010000001.1"/>
</dbReference>
<dbReference type="AlphaFoldDB" id="A0A6P0C681"/>
<reference evidence="1 2" key="1">
    <citation type="submission" date="2020-01" db="EMBL/GenBank/DDBJ databases">
        <title>Sulfitobacter sediminilitoris sp. nov., isolated from a tidal flat.</title>
        <authorList>
            <person name="Park S."/>
            <person name="Yoon J.-H."/>
        </authorList>
    </citation>
    <scope>NUCLEOTIDE SEQUENCE [LARGE SCALE GENOMIC DNA]</scope>
    <source>
        <strain evidence="1 2">JBTF-M27</strain>
    </source>
</reference>
<organism evidence="1 2">
    <name type="scientific">Sulfitobacter sediminilitoris</name>
    <dbReference type="NCBI Taxonomy" id="2698830"/>
    <lineage>
        <taxon>Bacteria</taxon>
        <taxon>Pseudomonadati</taxon>
        <taxon>Pseudomonadota</taxon>
        <taxon>Alphaproteobacteria</taxon>
        <taxon>Rhodobacterales</taxon>
        <taxon>Roseobacteraceae</taxon>
        <taxon>Sulfitobacter</taxon>
    </lineage>
</organism>
<name>A0A6P0C681_9RHOB</name>
<dbReference type="PANTHER" id="PTHR37953:SF1">
    <property type="entry name" value="UPF0127 PROTEIN MJ1496"/>
    <property type="match status" value="1"/>
</dbReference>
<proteinExistence type="predicted"/>
<keyword evidence="2" id="KW-1185">Reference proteome</keyword>
<comment type="caution">
    <text evidence="1">The sequence shown here is derived from an EMBL/GenBank/DDBJ whole genome shotgun (WGS) entry which is preliminary data.</text>
</comment>
<dbReference type="EMBL" id="JAABNT010000001">
    <property type="protein sequence ID" value="NEK20930.1"/>
    <property type="molecule type" value="Genomic_DNA"/>
</dbReference>
<dbReference type="Pfam" id="PF02643">
    <property type="entry name" value="DUF192"/>
    <property type="match status" value="1"/>
</dbReference>
<dbReference type="InterPro" id="IPR038695">
    <property type="entry name" value="Saro_0823-like_sf"/>
</dbReference>
<evidence type="ECO:0000313" key="2">
    <source>
        <dbReference type="Proteomes" id="UP000468591"/>
    </source>
</evidence>
<gene>
    <name evidence="1" type="ORF">GV827_00755</name>
</gene>
<evidence type="ECO:0000313" key="1">
    <source>
        <dbReference type="EMBL" id="NEK20930.1"/>
    </source>
</evidence>
<dbReference type="PANTHER" id="PTHR37953">
    <property type="entry name" value="UPF0127 PROTEIN MJ1496"/>
    <property type="match status" value="1"/>
</dbReference>
<accession>A0A6P0C681</accession>
<dbReference type="InterPro" id="IPR003795">
    <property type="entry name" value="DUF192"/>
</dbReference>
<protein>
    <submittedName>
        <fullName evidence="1">DUF192 domain-containing protein</fullName>
    </submittedName>
</protein>
<dbReference type="Gene3D" id="2.60.120.1140">
    <property type="entry name" value="Protein of unknown function DUF192"/>
    <property type="match status" value="1"/>
</dbReference>
<dbReference type="Proteomes" id="UP000468591">
    <property type="component" value="Unassembled WGS sequence"/>
</dbReference>
<sequence length="167" mass="18561">MGTRTEFRWFRRQLIGLIVAGLGLGPVSVLANSVCDENIVYLKGSWGTAQFNVELADDPEEQARGLMHRESLPLSAGMYFVNERPRRTSFWMRNTLIPLDMLFIDASGVVQRIHHNAIPLDETPIPGGRSVLTVLEINGGLAARLGITEGSFVRHPAHAEWSPVWPC</sequence>